<dbReference type="KEGG" id="asag:FGM00_01805"/>
<protein>
    <submittedName>
        <fullName evidence="6">Flavin reductase</fullName>
    </submittedName>
</protein>
<comment type="similarity">
    <text evidence="4">Belongs to the flavoredoxin family.</text>
</comment>
<dbReference type="Proteomes" id="UP000310017">
    <property type="component" value="Chromosome"/>
</dbReference>
<evidence type="ECO:0000313" key="6">
    <source>
        <dbReference type="EMBL" id="QCW98911.1"/>
    </source>
</evidence>
<dbReference type="InterPro" id="IPR012349">
    <property type="entry name" value="Split_barrel_FMN-bd"/>
</dbReference>
<organism evidence="6 7">
    <name type="scientific">Aggregatimonas sangjinii</name>
    <dbReference type="NCBI Taxonomy" id="2583587"/>
    <lineage>
        <taxon>Bacteria</taxon>
        <taxon>Pseudomonadati</taxon>
        <taxon>Bacteroidota</taxon>
        <taxon>Flavobacteriia</taxon>
        <taxon>Flavobacteriales</taxon>
        <taxon>Flavobacteriaceae</taxon>
        <taxon>Aggregatimonas</taxon>
    </lineage>
</organism>
<dbReference type="GO" id="GO:0016646">
    <property type="term" value="F:oxidoreductase activity, acting on the CH-NH group of donors, NAD or NADP as acceptor"/>
    <property type="evidence" value="ECO:0007669"/>
    <property type="project" value="UniProtKB-ARBA"/>
</dbReference>
<dbReference type="InterPro" id="IPR002563">
    <property type="entry name" value="Flavin_Rdtase-like_dom"/>
</dbReference>
<keyword evidence="2" id="KW-0285">Flavoprotein</keyword>
<dbReference type="Gene3D" id="2.30.110.10">
    <property type="entry name" value="Electron Transport, Fmn-binding Protein, Chain A"/>
    <property type="match status" value="1"/>
</dbReference>
<evidence type="ECO:0000256" key="3">
    <source>
        <dbReference type="ARBA" id="ARBA00022643"/>
    </source>
</evidence>
<dbReference type="PANTHER" id="PTHR33798">
    <property type="entry name" value="FLAVOPROTEIN OXYGENASE"/>
    <property type="match status" value="1"/>
</dbReference>
<dbReference type="EMBL" id="CP040710">
    <property type="protein sequence ID" value="QCW98911.1"/>
    <property type="molecule type" value="Genomic_DNA"/>
</dbReference>
<keyword evidence="3" id="KW-0288">FMN</keyword>
<evidence type="ECO:0000256" key="4">
    <source>
        <dbReference type="ARBA" id="ARBA00038054"/>
    </source>
</evidence>
<feature type="domain" description="Flavin reductase like" evidence="5">
    <location>
        <begin position="28"/>
        <end position="167"/>
    </location>
</feature>
<gene>
    <name evidence="6" type="ORF">FGM00_01805</name>
</gene>
<evidence type="ECO:0000313" key="7">
    <source>
        <dbReference type="Proteomes" id="UP000310017"/>
    </source>
</evidence>
<evidence type="ECO:0000259" key="5">
    <source>
        <dbReference type="Pfam" id="PF01613"/>
    </source>
</evidence>
<evidence type="ECO:0000256" key="2">
    <source>
        <dbReference type="ARBA" id="ARBA00022630"/>
    </source>
</evidence>
<proteinExistence type="inferred from homology"/>
<accession>A0A5B7SLG8</accession>
<evidence type="ECO:0000256" key="1">
    <source>
        <dbReference type="ARBA" id="ARBA00001917"/>
    </source>
</evidence>
<dbReference type="AlphaFoldDB" id="A0A5B7SLG8"/>
<dbReference type="PANTHER" id="PTHR33798:SF5">
    <property type="entry name" value="FLAVIN REDUCTASE LIKE DOMAIN-CONTAINING PROTEIN"/>
    <property type="match status" value="1"/>
</dbReference>
<dbReference type="OrthoDB" id="5293996at2"/>
<reference evidence="6 7" key="1">
    <citation type="submission" date="2019-05" db="EMBL/GenBank/DDBJ databases">
        <title>Genome sequencing of F202Z8.</title>
        <authorList>
            <person name="Kwon Y.M."/>
        </authorList>
    </citation>
    <scope>NUCLEOTIDE SEQUENCE [LARGE SCALE GENOMIC DNA]</scope>
    <source>
        <strain evidence="6 7">F202Z8</strain>
    </source>
</reference>
<dbReference type="GO" id="GO:0010181">
    <property type="term" value="F:FMN binding"/>
    <property type="evidence" value="ECO:0007669"/>
    <property type="project" value="InterPro"/>
</dbReference>
<dbReference type="SUPFAM" id="SSF50475">
    <property type="entry name" value="FMN-binding split barrel"/>
    <property type="match status" value="1"/>
</dbReference>
<comment type="cofactor">
    <cofactor evidence="1">
        <name>FMN</name>
        <dbReference type="ChEBI" id="CHEBI:58210"/>
    </cofactor>
</comment>
<sequence>MQYTKEDIQQMDRVKRLKLINSVSGIKPANLIGTIDDKGKTNLAIFSSVLHLGSEPAVLGFIVRPIGEVPRHTYENIMSNGLYTINHVHSSFIKEAHYTSAKFDREESEFSACNLHEEFVTDFKAPFVKESLLKMGMKFLEAIPLAVNGTILVIGEIQHLLVAQEAFTEDDDINLETIGGVGISGLNTYYDLEKKNRYPFARLNEVPDFN</sequence>
<keyword evidence="7" id="KW-1185">Reference proteome</keyword>
<dbReference type="Pfam" id="PF01613">
    <property type="entry name" value="Flavin_Reduct"/>
    <property type="match status" value="1"/>
</dbReference>
<name>A0A5B7SLG8_9FLAO</name>
<dbReference type="RefSeq" id="WP_138851266.1">
    <property type="nucleotide sequence ID" value="NZ_CP040710.1"/>
</dbReference>